<reference evidence="2" key="1">
    <citation type="submission" date="2018-01" db="EMBL/GenBank/DDBJ databases">
        <authorList>
            <person name="Clerissi C."/>
        </authorList>
    </citation>
    <scope>NUCLEOTIDE SEQUENCE</scope>
    <source>
        <strain evidence="2">Cupriavidus oxalaticus LMG 2235</strain>
    </source>
</reference>
<evidence type="ECO:0000313" key="2">
    <source>
        <dbReference type="EMBL" id="SPC21675.1"/>
    </source>
</evidence>
<sequence length="211" mass="23442">MVTRSLYKLATSLQILLCVAFAIASPVSDTRERAALSSGRKTTHLVNVGICKFKLNDSLGGEIREYPKQDIPSAIYDAKLKRSSLPNAVIIDFLCDTKGKNEFCKRFSGLVQKNGHWVQWPHSDQNYWAPPETSFTVREMKSINAAGAISTIDDTFGDENKRARHLSFCLVSPEGNVLIGGSVVDSLSGNHRSVEPEVRKLLESIEFIENR</sequence>
<accession>A0A375GG36</accession>
<proteinExistence type="predicted"/>
<organism evidence="2">
    <name type="scientific">Cupriavidus oxalaticus</name>
    <dbReference type="NCBI Taxonomy" id="96344"/>
    <lineage>
        <taxon>Bacteria</taxon>
        <taxon>Pseudomonadati</taxon>
        <taxon>Pseudomonadota</taxon>
        <taxon>Betaproteobacteria</taxon>
        <taxon>Burkholderiales</taxon>
        <taxon>Burkholderiaceae</taxon>
        <taxon>Cupriavidus</taxon>
    </lineage>
</organism>
<keyword evidence="1" id="KW-0732">Signal</keyword>
<dbReference type="AlphaFoldDB" id="A0A375GG36"/>
<comment type="caution">
    <text evidence="2">The sequence shown here is derived from an EMBL/GenBank/DDBJ whole genome shotgun (WGS) entry which is preliminary data.</text>
</comment>
<dbReference type="EMBL" id="OGUS01000141">
    <property type="protein sequence ID" value="SPC21675.1"/>
    <property type="molecule type" value="Genomic_DNA"/>
</dbReference>
<feature type="signal peptide" evidence="1">
    <location>
        <begin position="1"/>
        <end position="24"/>
    </location>
</feature>
<dbReference type="Proteomes" id="UP000256862">
    <property type="component" value="Plasmid CO2235_mp"/>
</dbReference>
<name>A0A375GG36_9BURK</name>
<gene>
    <name evidence="2" type="ORF">CO2235_MP60045</name>
</gene>
<evidence type="ECO:0000256" key="1">
    <source>
        <dbReference type="SAM" id="SignalP"/>
    </source>
</evidence>
<feature type="chain" id="PRO_5017085385" evidence="1">
    <location>
        <begin position="25"/>
        <end position="211"/>
    </location>
</feature>
<protein>
    <submittedName>
        <fullName evidence="2">Uncharacterized protein</fullName>
    </submittedName>
</protein>